<dbReference type="PATRIC" id="fig|1359152.3.peg.495"/>
<evidence type="ECO:0000313" key="2">
    <source>
        <dbReference type="Proteomes" id="UP000033441"/>
    </source>
</evidence>
<reference evidence="1 2" key="1">
    <citation type="submission" date="2015-02" db="EMBL/GenBank/DDBJ databases">
        <title>Genome Sequencing of Rickettsiales.</title>
        <authorList>
            <person name="Daugherty S.C."/>
            <person name="Su Q."/>
            <person name="Abolude K."/>
            <person name="Beier-Sexton M."/>
            <person name="Carlyon J.A."/>
            <person name="Carter R."/>
            <person name="Day N.P."/>
            <person name="Dumler S.J."/>
            <person name="Dyachenko V."/>
            <person name="Godinez A."/>
            <person name="Kurtti T.J."/>
            <person name="Lichay M."/>
            <person name="Mullins K.E."/>
            <person name="Ott S."/>
            <person name="Pappas-Brown V."/>
            <person name="Paris D.H."/>
            <person name="Patel P."/>
            <person name="Richards A.L."/>
            <person name="Sadzewicz L."/>
            <person name="Sears K."/>
            <person name="Seidman D."/>
            <person name="Sengamalay N."/>
            <person name="Stenos J."/>
            <person name="Tallon L.J."/>
            <person name="Vincent G."/>
            <person name="Fraser C.M."/>
            <person name="Munderloh U."/>
            <person name="Dunning-Hotopp J.C."/>
        </authorList>
    </citation>
    <scope>NUCLEOTIDE SEQUENCE [LARGE SCALE GENOMIC DNA]</scope>
    <source>
        <strain evidence="1 2">ApMUC09</strain>
    </source>
</reference>
<name>A0A0F3N6M2_ANAPH</name>
<organism evidence="1 2">
    <name type="scientific">Anaplasma phagocytophilum str. ApMUC09</name>
    <dbReference type="NCBI Taxonomy" id="1359152"/>
    <lineage>
        <taxon>Bacteria</taxon>
        <taxon>Pseudomonadati</taxon>
        <taxon>Pseudomonadota</taxon>
        <taxon>Alphaproteobacteria</taxon>
        <taxon>Rickettsiales</taxon>
        <taxon>Anaplasmataceae</taxon>
        <taxon>Anaplasma</taxon>
        <taxon>phagocytophilum group</taxon>
    </lineage>
</organism>
<accession>A0A0F3N6M2</accession>
<comment type="caution">
    <text evidence="1">The sequence shown here is derived from an EMBL/GenBank/DDBJ whole genome shotgun (WGS) entry which is preliminary data.</text>
</comment>
<dbReference type="Proteomes" id="UP000033441">
    <property type="component" value="Unassembled WGS sequence"/>
</dbReference>
<dbReference type="AlphaFoldDB" id="A0A0F3N6M2"/>
<sequence length="39" mass="4212">MVSRAVLIADIITVMWPNLSLPAKDEPILAVGKALSHKL</sequence>
<proteinExistence type="predicted"/>
<dbReference type="EMBL" id="LANV01000001">
    <property type="protein sequence ID" value="KJV63685.1"/>
    <property type="molecule type" value="Genomic_DNA"/>
</dbReference>
<protein>
    <submittedName>
        <fullName evidence="1">Uncharacterized protein</fullName>
    </submittedName>
</protein>
<gene>
    <name evidence="1" type="ORF">APHMUC_0472</name>
</gene>
<evidence type="ECO:0000313" key="1">
    <source>
        <dbReference type="EMBL" id="KJV63685.1"/>
    </source>
</evidence>